<comment type="caution">
    <text evidence="3">The sequence shown here is derived from an EMBL/GenBank/DDBJ whole genome shotgun (WGS) entry which is preliminary data.</text>
</comment>
<protein>
    <submittedName>
        <fullName evidence="3">SDR family NAD(P)-dependent oxidoreductase</fullName>
    </submittedName>
</protein>
<organism evidence="3 4">
    <name type="scientific">Candidatus Dechloromonas phosphorivorans</name>
    <dbReference type="NCBI Taxonomy" id="2899244"/>
    <lineage>
        <taxon>Bacteria</taxon>
        <taxon>Pseudomonadati</taxon>
        <taxon>Pseudomonadota</taxon>
        <taxon>Betaproteobacteria</taxon>
        <taxon>Rhodocyclales</taxon>
        <taxon>Azonexaceae</taxon>
        <taxon>Dechloromonas</taxon>
    </lineage>
</organism>
<dbReference type="SUPFAM" id="SSF51735">
    <property type="entry name" value="NAD(P)-binding Rossmann-fold domains"/>
    <property type="match status" value="1"/>
</dbReference>
<dbReference type="GO" id="GO:0016491">
    <property type="term" value="F:oxidoreductase activity"/>
    <property type="evidence" value="ECO:0007669"/>
    <property type="project" value="UniProtKB-KW"/>
</dbReference>
<dbReference type="InterPro" id="IPR002347">
    <property type="entry name" value="SDR_fam"/>
</dbReference>
<name>A0A9D7LQ42_9RHOO</name>
<dbReference type="CDD" id="cd05233">
    <property type="entry name" value="SDR_c"/>
    <property type="match status" value="1"/>
</dbReference>
<evidence type="ECO:0000313" key="3">
    <source>
        <dbReference type="EMBL" id="MBK8891907.1"/>
    </source>
</evidence>
<dbReference type="Gene3D" id="3.40.50.720">
    <property type="entry name" value="NAD(P)-binding Rossmann-like Domain"/>
    <property type="match status" value="1"/>
</dbReference>
<dbReference type="AlphaFoldDB" id="A0A9D7LQ42"/>
<gene>
    <name evidence="3" type="ORF">IPN75_16735</name>
</gene>
<dbReference type="PRINTS" id="PR00081">
    <property type="entry name" value="GDHRDH"/>
</dbReference>
<comment type="similarity">
    <text evidence="1">Belongs to the short-chain dehydrogenases/reductases (SDR) family.</text>
</comment>
<accession>A0A9D7LQ42</accession>
<evidence type="ECO:0000256" key="2">
    <source>
        <dbReference type="ARBA" id="ARBA00023002"/>
    </source>
</evidence>
<evidence type="ECO:0000313" key="4">
    <source>
        <dbReference type="Proteomes" id="UP000808146"/>
    </source>
</evidence>
<dbReference type="EMBL" id="JADKBR010000019">
    <property type="protein sequence ID" value="MBK8891907.1"/>
    <property type="molecule type" value="Genomic_DNA"/>
</dbReference>
<evidence type="ECO:0000256" key="1">
    <source>
        <dbReference type="ARBA" id="ARBA00006484"/>
    </source>
</evidence>
<keyword evidence="2" id="KW-0560">Oxidoreductase</keyword>
<reference evidence="3" key="1">
    <citation type="submission" date="2020-10" db="EMBL/GenBank/DDBJ databases">
        <title>Connecting structure to function with the recovery of over 1000 high-quality activated sludge metagenome-assembled genomes encoding full-length rRNA genes using long-read sequencing.</title>
        <authorList>
            <person name="Singleton C.M."/>
            <person name="Petriglieri F."/>
            <person name="Kristensen J.M."/>
            <person name="Kirkegaard R.H."/>
            <person name="Michaelsen T.Y."/>
            <person name="Andersen M.H."/>
            <person name="Karst S.M."/>
            <person name="Dueholm M.S."/>
            <person name="Nielsen P.H."/>
            <person name="Albertsen M."/>
        </authorList>
    </citation>
    <scope>NUCLEOTIDE SEQUENCE</scope>
    <source>
        <strain evidence="3">OdNE_18-Q3-R46-58_BAT3C.305</strain>
    </source>
</reference>
<dbReference type="Pfam" id="PF00106">
    <property type="entry name" value="adh_short"/>
    <property type="match status" value="1"/>
</dbReference>
<sequence length="228" mass="24496">MWLWPFTYRANKRPRSAHKEQNQPGPALVAVDPWKWANSGIDAAPFQTGLVGCPAKNAPDSATDTSTKLWRSHGQGKSTETVLVTGASMGIGEALARRFARAGHDLVLVARSADKLKVLGDELIESHGVKVVTIAADLARDGEFAKLATTLRRRRLAIDILVDNAGINDLGRFEKMDPAANPAVIRLNIAAATGMMSYFIPPMVAHGRGRVLNMASASAFVPVPFMAT</sequence>
<dbReference type="InterPro" id="IPR036291">
    <property type="entry name" value="NAD(P)-bd_dom_sf"/>
</dbReference>
<dbReference type="PANTHER" id="PTHR44196:SF2">
    <property type="entry name" value="SHORT-CHAIN DEHYDROGENASE-RELATED"/>
    <property type="match status" value="1"/>
</dbReference>
<proteinExistence type="inferred from homology"/>
<dbReference type="GO" id="GO:0016020">
    <property type="term" value="C:membrane"/>
    <property type="evidence" value="ECO:0007669"/>
    <property type="project" value="TreeGrafter"/>
</dbReference>
<dbReference type="Proteomes" id="UP000808146">
    <property type="component" value="Unassembled WGS sequence"/>
</dbReference>
<dbReference type="PANTHER" id="PTHR44196">
    <property type="entry name" value="DEHYDROGENASE/REDUCTASE SDR FAMILY MEMBER 7B"/>
    <property type="match status" value="1"/>
</dbReference>